<dbReference type="InterPro" id="IPR036291">
    <property type="entry name" value="NAD(P)-bd_dom_sf"/>
</dbReference>
<evidence type="ECO:0000256" key="6">
    <source>
        <dbReference type="ARBA" id="ARBA00022967"/>
    </source>
</evidence>
<keyword evidence="4" id="KW-0547">Nucleotide-binding</keyword>
<comment type="function">
    <text evidence="1">The transhydrogenation between NADH and NADP is coupled to respiration and ATP hydrolysis and functions as a proton pump across the membrane.</text>
</comment>
<proteinExistence type="inferred from homology"/>
<keyword evidence="5" id="KW-0521">NADP</keyword>
<dbReference type="EC" id="7.1.1.1" evidence="3"/>
<dbReference type="InterPro" id="IPR007698">
    <property type="entry name" value="AlaDH/PNT_NAD(H)-bd"/>
</dbReference>
<sequence>MIIGVPRETFPGERRVGLVPTAVKPLTRLGAELLVESQAGLAAGYPDQAYVDAGARIAASRDEVFSTADLLVQVRAAASNPATGQADLEKLREGQFLIAMCDPLSDPQAMVNSADRGAMIFSLELVPRITRAQSMDVLSSMATIAGYKAVLLAANQLPQMFPMMMTAAGTLAPARVFVVGAGVAGLQAIATAKRLGAVVLGYDVRPAVKEQVESLGAKFVEMELEAAEGKGGYAREMDEEFYRKQREMMLRVVAECDVVITTAAIPGKKAPILITEEMVQAMPPGSAIVDLAAERGGNCELTKAGEVVEAHDVTILGPLNIPSDIPRHASQMYSNNVTTFLKSLVKDGKVVLDLTDEVIAGTLVTRGGKCVHPFVRELAGLPPLEEEEQAAADPSAAGSQPPPEGADSLPELEDTDAAQSGSASQSDDEPPADTYRLSEGD</sequence>
<dbReference type="SUPFAM" id="SSF52283">
    <property type="entry name" value="Formate/glycerate dehydrogenase catalytic domain-like"/>
    <property type="match status" value="1"/>
</dbReference>
<protein>
    <recommendedName>
        <fullName evidence="9">NAD(P) transhydrogenase subunit alpha part 1</fullName>
        <ecNumber evidence="3">7.1.1.1</ecNumber>
    </recommendedName>
    <alternativeName>
        <fullName evidence="11">Nicotinamide nucleotide transhydrogenase subunit alpha 1</fullName>
    </alternativeName>
    <alternativeName>
        <fullName evidence="10">Pyridine nucleotide transhydrogenase subunit alpha 1</fullName>
    </alternativeName>
</protein>
<dbReference type="PIRSF" id="PIRSF000203">
    <property type="entry name" value="NADP_transhydrogenase_alpha"/>
    <property type="match status" value="1"/>
</dbReference>
<comment type="similarity">
    <text evidence="2">Belongs to the AlaDH/PNT family.</text>
</comment>
<dbReference type="PANTHER" id="PTHR10160:SF19">
    <property type="entry name" value="PROTON-TRANSLOCATING NAD(P)(+) TRANSHYDROGENASE"/>
    <property type="match status" value="1"/>
</dbReference>
<feature type="domain" description="Alanine dehydrogenase/pyridine nucleotide transhydrogenase N-terminal" evidence="14">
    <location>
        <begin position="4"/>
        <end position="145"/>
    </location>
</feature>
<keyword evidence="6" id="KW-1278">Translocase</keyword>
<dbReference type="OrthoDB" id="9804592at2"/>
<dbReference type="GO" id="GO:0005886">
    <property type="term" value="C:plasma membrane"/>
    <property type="evidence" value="ECO:0007669"/>
    <property type="project" value="TreeGrafter"/>
</dbReference>
<evidence type="ECO:0000256" key="7">
    <source>
        <dbReference type="ARBA" id="ARBA00023027"/>
    </source>
</evidence>
<accession>A0A517Z7D8</accession>
<dbReference type="CDD" id="cd05304">
    <property type="entry name" value="Rubrum_tdh"/>
    <property type="match status" value="1"/>
</dbReference>
<dbReference type="Gene3D" id="3.40.50.720">
    <property type="entry name" value="NAD(P)-binding Rossmann-like Domain"/>
    <property type="match status" value="2"/>
</dbReference>
<evidence type="ECO:0000259" key="14">
    <source>
        <dbReference type="SMART" id="SM01003"/>
    </source>
</evidence>
<dbReference type="Proteomes" id="UP000320496">
    <property type="component" value="Chromosome"/>
</dbReference>
<dbReference type="GO" id="GO:0006740">
    <property type="term" value="P:NADPH regeneration"/>
    <property type="evidence" value="ECO:0007669"/>
    <property type="project" value="TreeGrafter"/>
</dbReference>
<dbReference type="PROSITE" id="PS00837">
    <property type="entry name" value="ALADH_PNT_2"/>
    <property type="match status" value="1"/>
</dbReference>
<dbReference type="InterPro" id="IPR008143">
    <property type="entry name" value="Ala_DH/PNT_CS2"/>
</dbReference>
<dbReference type="Pfam" id="PF01262">
    <property type="entry name" value="AlaDh_PNT_C"/>
    <property type="match status" value="1"/>
</dbReference>
<evidence type="ECO:0000313" key="15">
    <source>
        <dbReference type="EMBL" id="QDU38380.1"/>
    </source>
</evidence>
<feature type="region of interest" description="Disordered" evidence="12">
    <location>
        <begin position="385"/>
        <end position="441"/>
    </location>
</feature>
<dbReference type="InterPro" id="IPR007886">
    <property type="entry name" value="AlaDH/PNT_N"/>
</dbReference>
<evidence type="ECO:0000259" key="13">
    <source>
        <dbReference type="SMART" id="SM01002"/>
    </source>
</evidence>
<dbReference type="AlphaFoldDB" id="A0A517Z7D8"/>
<evidence type="ECO:0000256" key="11">
    <source>
        <dbReference type="ARBA" id="ARBA00084087"/>
    </source>
</evidence>
<keyword evidence="15" id="KW-0560">Oxidoreductase</keyword>
<dbReference type="SMART" id="SM01002">
    <property type="entry name" value="AlaDh_PNT_C"/>
    <property type="match status" value="1"/>
</dbReference>
<name>A0A517Z7D8_9PLAN</name>
<keyword evidence="7" id="KW-0520">NAD</keyword>
<evidence type="ECO:0000256" key="9">
    <source>
        <dbReference type="ARBA" id="ARBA00071353"/>
    </source>
</evidence>
<dbReference type="PANTHER" id="PTHR10160">
    <property type="entry name" value="NAD(P) TRANSHYDROGENASE"/>
    <property type="match status" value="1"/>
</dbReference>
<evidence type="ECO:0000256" key="2">
    <source>
        <dbReference type="ARBA" id="ARBA00005689"/>
    </source>
</evidence>
<dbReference type="SUPFAM" id="SSF51735">
    <property type="entry name" value="NAD(P)-binding Rossmann-fold domains"/>
    <property type="match status" value="1"/>
</dbReference>
<dbReference type="KEGG" id="mri:Mal4_27070"/>
<dbReference type="EMBL" id="CP036275">
    <property type="protein sequence ID" value="QDU38380.1"/>
    <property type="molecule type" value="Genomic_DNA"/>
</dbReference>
<evidence type="ECO:0000256" key="5">
    <source>
        <dbReference type="ARBA" id="ARBA00022857"/>
    </source>
</evidence>
<dbReference type="GO" id="GO:0050661">
    <property type="term" value="F:NADP binding"/>
    <property type="evidence" value="ECO:0007669"/>
    <property type="project" value="TreeGrafter"/>
</dbReference>
<dbReference type="GO" id="GO:0008750">
    <property type="term" value="F:proton-translocating NAD(P)+ transhydrogenase activity"/>
    <property type="evidence" value="ECO:0007669"/>
    <property type="project" value="UniProtKB-EC"/>
</dbReference>
<dbReference type="Pfam" id="PF05222">
    <property type="entry name" value="AlaDh_PNT_N"/>
    <property type="match status" value="1"/>
</dbReference>
<dbReference type="SMART" id="SM01003">
    <property type="entry name" value="AlaDh_PNT_N"/>
    <property type="match status" value="1"/>
</dbReference>
<dbReference type="NCBIfam" id="NF006942">
    <property type="entry name" value="PRK09424.1"/>
    <property type="match status" value="1"/>
</dbReference>
<evidence type="ECO:0000256" key="3">
    <source>
        <dbReference type="ARBA" id="ARBA00012943"/>
    </source>
</evidence>
<evidence type="ECO:0000313" key="16">
    <source>
        <dbReference type="Proteomes" id="UP000320496"/>
    </source>
</evidence>
<evidence type="ECO:0000256" key="10">
    <source>
        <dbReference type="ARBA" id="ARBA00076996"/>
    </source>
</evidence>
<gene>
    <name evidence="15" type="primary">pntAA</name>
    <name evidence="15" type="ORF">Mal4_27070</name>
</gene>
<dbReference type="RefSeq" id="WP_145369669.1">
    <property type="nucleotide sequence ID" value="NZ_CP036275.1"/>
</dbReference>
<evidence type="ECO:0000256" key="4">
    <source>
        <dbReference type="ARBA" id="ARBA00022741"/>
    </source>
</evidence>
<organism evidence="15 16">
    <name type="scientific">Maioricimonas rarisocia</name>
    <dbReference type="NCBI Taxonomy" id="2528026"/>
    <lineage>
        <taxon>Bacteria</taxon>
        <taxon>Pseudomonadati</taxon>
        <taxon>Planctomycetota</taxon>
        <taxon>Planctomycetia</taxon>
        <taxon>Planctomycetales</taxon>
        <taxon>Planctomycetaceae</taxon>
        <taxon>Maioricimonas</taxon>
    </lineage>
</organism>
<evidence type="ECO:0000256" key="1">
    <source>
        <dbReference type="ARBA" id="ARBA00003943"/>
    </source>
</evidence>
<evidence type="ECO:0000256" key="12">
    <source>
        <dbReference type="SAM" id="MobiDB-lite"/>
    </source>
</evidence>
<keyword evidence="16" id="KW-1185">Reference proteome</keyword>
<reference evidence="15 16" key="1">
    <citation type="submission" date="2019-02" db="EMBL/GenBank/DDBJ databases">
        <title>Deep-cultivation of Planctomycetes and their phenomic and genomic characterization uncovers novel biology.</title>
        <authorList>
            <person name="Wiegand S."/>
            <person name="Jogler M."/>
            <person name="Boedeker C."/>
            <person name="Pinto D."/>
            <person name="Vollmers J."/>
            <person name="Rivas-Marin E."/>
            <person name="Kohn T."/>
            <person name="Peeters S.H."/>
            <person name="Heuer A."/>
            <person name="Rast P."/>
            <person name="Oberbeckmann S."/>
            <person name="Bunk B."/>
            <person name="Jeske O."/>
            <person name="Meyerdierks A."/>
            <person name="Storesund J.E."/>
            <person name="Kallscheuer N."/>
            <person name="Luecker S."/>
            <person name="Lage O.M."/>
            <person name="Pohl T."/>
            <person name="Merkel B.J."/>
            <person name="Hornburger P."/>
            <person name="Mueller R.-W."/>
            <person name="Bruemmer F."/>
            <person name="Labrenz M."/>
            <person name="Spormann A.M."/>
            <person name="Op den Camp H."/>
            <person name="Overmann J."/>
            <person name="Amann R."/>
            <person name="Jetten M.S.M."/>
            <person name="Mascher T."/>
            <person name="Medema M.H."/>
            <person name="Devos D.P."/>
            <person name="Kaster A.-K."/>
            <person name="Ovreas L."/>
            <person name="Rohde M."/>
            <person name="Galperin M.Y."/>
            <person name="Jogler C."/>
        </authorList>
    </citation>
    <scope>NUCLEOTIDE SEQUENCE [LARGE SCALE GENOMIC DNA]</scope>
    <source>
        <strain evidence="15 16">Mal4</strain>
    </source>
</reference>
<comment type="catalytic activity">
    <reaction evidence="8">
        <text>NAD(+) + NADPH + H(+)(in) = NADH + NADP(+) + H(+)(out)</text>
        <dbReference type="Rhea" id="RHEA:47992"/>
        <dbReference type="ChEBI" id="CHEBI:15378"/>
        <dbReference type="ChEBI" id="CHEBI:57540"/>
        <dbReference type="ChEBI" id="CHEBI:57783"/>
        <dbReference type="ChEBI" id="CHEBI:57945"/>
        <dbReference type="ChEBI" id="CHEBI:58349"/>
        <dbReference type="EC" id="7.1.1.1"/>
    </reaction>
</comment>
<dbReference type="GO" id="GO:0016491">
    <property type="term" value="F:oxidoreductase activity"/>
    <property type="evidence" value="ECO:0007669"/>
    <property type="project" value="UniProtKB-KW"/>
</dbReference>
<evidence type="ECO:0000256" key="8">
    <source>
        <dbReference type="ARBA" id="ARBA00048202"/>
    </source>
</evidence>
<dbReference type="InterPro" id="IPR026255">
    <property type="entry name" value="NADP_transhyd_a"/>
</dbReference>
<feature type="domain" description="Alanine dehydrogenase/pyridine nucleotide transhydrogenase NAD(H)-binding" evidence="13">
    <location>
        <begin position="154"/>
        <end position="317"/>
    </location>
</feature>
<dbReference type="FunFam" id="3.40.50.720:FF:000188">
    <property type="entry name" value="NAD(P) transhydrogenase alpha subunit 1"/>
    <property type="match status" value="1"/>
</dbReference>